<feature type="transmembrane region" description="Helical" evidence="1">
    <location>
        <begin position="80"/>
        <end position="101"/>
    </location>
</feature>
<dbReference type="InterPro" id="IPR052901">
    <property type="entry name" value="Bact_TGase-like"/>
</dbReference>
<keyword evidence="4" id="KW-1185">Reference proteome</keyword>
<evidence type="ECO:0000256" key="1">
    <source>
        <dbReference type="SAM" id="Phobius"/>
    </source>
</evidence>
<dbReference type="SMART" id="SM00460">
    <property type="entry name" value="TGc"/>
    <property type="match status" value="1"/>
</dbReference>
<name>A0A6F8ZJC4_9FIRM</name>
<dbReference type="Gene3D" id="3.10.620.30">
    <property type="match status" value="1"/>
</dbReference>
<dbReference type="SUPFAM" id="SSF54001">
    <property type="entry name" value="Cysteine proteinases"/>
    <property type="match status" value="1"/>
</dbReference>
<accession>A0A6F8ZJC4</accession>
<keyword evidence="1" id="KW-0812">Transmembrane</keyword>
<evidence type="ECO:0000313" key="3">
    <source>
        <dbReference type="EMBL" id="CAB1129979.1"/>
    </source>
</evidence>
<dbReference type="KEGG" id="hfv:R50_2482"/>
<dbReference type="PANTHER" id="PTHR42736">
    <property type="entry name" value="PROTEIN-GLUTAMINE GAMMA-GLUTAMYLTRANSFERASE"/>
    <property type="match status" value="1"/>
</dbReference>
<organism evidence="3 4">
    <name type="scientific">Candidatus Hydrogenisulfobacillus filiaventi</name>
    <dbReference type="NCBI Taxonomy" id="2707344"/>
    <lineage>
        <taxon>Bacteria</taxon>
        <taxon>Bacillati</taxon>
        <taxon>Bacillota</taxon>
        <taxon>Clostridia</taxon>
        <taxon>Eubacteriales</taxon>
        <taxon>Clostridiales Family XVII. Incertae Sedis</taxon>
        <taxon>Candidatus Hydrogenisulfobacillus</taxon>
    </lineage>
</organism>
<keyword evidence="1" id="KW-1133">Transmembrane helix</keyword>
<feature type="transmembrane region" description="Helical" evidence="1">
    <location>
        <begin position="127"/>
        <end position="146"/>
    </location>
</feature>
<protein>
    <submittedName>
        <fullName evidence="3">Putative TGc domain-containing protein</fullName>
    </submittedName>
</protein>
<feature type="domain" description="Transglutaminase-like" evidence="2">
    <location>
        <begin position="414"/>
        <end position="485"/>
    </location>
</feature>
<dbReference type="Pfam" id="PF01841">
    <property type="entry name" value="Transglut_core"/>
    <property type="match status" value="1"/>
</dbReference>
<evidence type="ECO:0000313" key="4">
    <source>
        <dbReference type="Proteomes" id="UP000503399"/>
    </source>
</evidence>
<dbReference type="PANTHER" id="PTHR42736:SF1">
    <property type="entry name" value="PROTEIN-GLUTAMINE GAMMA-GLUTAMYLTRANSFERASE"/>
    <property type="match status" value="1"/>
</dbReference>
<dbReference type="InterPro" id="IPR002931">
    <property type="entry name" value="Transglutaminase-like"/>
</dbReference>
<evidence type="ECO:0000259" key="2">
    <source>
        <dbReference type="SMART" id="SM00460"/>
    </source>
</evidence>
<dbReference type="InterPro" id="IPR038765">
    <property type="entry name" value="Papain-like_cys_pep_sf"/>
</dbReference>
<dbReference type="AlphaFoldDB" id="A0A6F8ZJC4"/>
<reference evidence="3 4" key="1">
    <citation type="submission" date="2020-02" db="EMBL/GenBank/DDBJ databases">
        <authorList>
            <person name="Hogendoorn C."/>
        </authorList>
    </citation>
    <scope>NUCLEOTIDE SEQUENCE [LARGE SCALE GENOMIC DNA]</scope>
    <source>
        <strain evidence="3">R501</strain>
    </source>
</reference>
<feature type="transmembrane region" description="Helical" evidence="1">
    <location>
        <begin position="166"/>
        <end position="185"/>
    </location>
</feature>
<keyword evidence="1" id="KW-0472">Membrane</keyword>
<gene>
    <name evidence="3" type="ORF">R50_2482</name>
</gene>
<dbReference type="EMBL" id="LR778114">
    <property type="protein sequence ID" value="CAB1129979.1"/>
    <property type="molecule type" value="Genomic_DNA"/>
</dbReference>
<proteinExistence type="predicted"/>
<feature type="transmembrane region" description="Helical" evidence="1">
    <location>
        <begin position="43"/>
        <end position="68"/>
    </location>
</feature>
<sequence length="636" mass="67424">MRRRVPAVLMRAAWMGLGLWPLATAGGLPPAWAAAAAVLPVLWAGLLLLSPVLAGISLAILAGGWLALDRSPLPGIPPAMPGTGLLPWLVMGSGAAVLLALRRDSLRGDYGLLGAGLLVQVVTHARLGAPMTVPLLAFSLSGVSLIAARRLAAFRSAPPGLRPRRWLLAAAPLAAGAAALLPPGLPGPPPAPPVPAGSPNLLQVPFGHVVPDRGRPRRFSRRPLLLVRSPTPVYLTGGVYTTFTGLAWTNPAGPGPYPAAGGPGGIFPAAIPAGPGRLLTVRVLDLQPGPLGELPYPGRPLRIRTDPPAPVVADPTSRRLLTEAVRAYTVEADWPVPDGSRLESAAGPPPEALAPDLELPAGLAARLRPLARIAAGSSHGPWQTALAVRAWLDRHYRYTLATTPARHDLATHFLLHSRAGYCDQFSTAYVVLLRTLGIPARWVAGFAPGRYDPSRNGYLIRAGDAHSWAQVYLNGIGWVTVDPTPGFPALPTVMASPPPAAPARALPPAAARRPQGRSPLPVWVPAALGAILAMAAGIRARRRRGRDARAAAVRIWRQWQRWARRLGWGAVPTPRLWGQAAVRAGLPREAVDPAVRALEAALWGPLPVRPPQWVRLQRLLWQAWIRPRGRKEPNAP</sequence>
<dbReference type="Proteomes" id="UP000503399">
    <property type="component" value="Chromosome"/>
</dbReference>
<feature type="transmembrane region" description="Helical" evidence="1">
    <location>
        <begin position="522"/>
        <end position="540"/>
    </location>
</feature>